<protein>
    <recommendedName>
        <fullName evidence="4">Gamma-glutamyltranspeptidase</fullName>
    </recommendedName>
</protein>
<dbReference type="Proteomes" id="UP001521116">
    <property type="component" value="Unassembled WGS sequence"/>
</dbReference>
<dbReference type="InterPro" id="IPR052896">
    <property type="entry name" value="GGT-like_enzyme"/>
</dbReference>
<reference evidence="2 3" key="1">
    <citation type="submission" date="2024-02" db="EMBL/GenBank/DDBJ databases">
        <title>De novo assembly and annotation of 12 fungi associated with fruit tree decline syndrome in Ontario, Canada.</title>
        <authorList>
            <person name="Sulman M."/>
            <person name="Ellouze W."/>
            <person name="Ilyukhin E."/>
        </authorList>
    </citation>
    <scope>NUCLEOTIDE SEQUENCE [LARGE SCALE GENOMIC DNA]</scope>
    <source>
        <strain evidence="2 3">M1-105</strain>
    </source>
</reference>
<dbReference type="SUPFAM" id="SSF56235">
    <property type="entry name" value="N-terminal nucleophile aminohydrolases (Ntn hydrolases)"/>
    <property type="match status" value="1"/>
</dbReference>
<evidence type="ECO:0008006" key="4">
    <source>
        <dbReference type="Google" id="ProtNLM"/>
    </source>
</evidence>
<dbReference type="InterPro" id="IPR029055">
    <property type="entry name" value="Ntn_hydrolases_N"/>
</dbReference>
<feature type="region of interest" description="Disordered" evidence="1">
    <location>
        <begin position="794"/>
        <end position="824"/>
    </location>
</feature>
<dbReference type="Pfam" id="PF01019">
    <property type="entry name" value="G_glu_transpept"/>
    <property type="match status" value="1"/>
</dbReference>
<organism evidence="2 3">
    <name type="scientific">Neofusicoccum ribis</name>
    <dbReference type="NCBI Taxonomy" id="45134"/>
    <lineage>
        <taxon>Eukaryota</taxon>
        <taxon>Fungi</taxon>
        <taxon>Dikarya</taxon>
        <taxon>Ascomycota</taxon>
        <taxon>Pezizomycotina</taxon>
        <taxon>Dothideomycetes</taxon>
        <taxon>Dothideomycetes incertae sedis</taxon>
        <taxon>Botryosphaeriales</taxon>
        <taxon>Botryosphaeriaceae</taxon>
        <taxon>Neofusicoccum</taxon>
    </lineage>
</organism>
<dbReference type="PRINTS" id="PR01210">
    <property type="entry name" value="GGTRANSPTASE"/>
</dbReference>
<proteinExistence type="predicted"/>
<evidence type="ECO:0000313" key="3">
    <source>
        <dbReference type="Proteomes" id="UP001521116"/>
    </source>
</evidence>
<feature type="region of interest" description="Disordered" evidence="1">
    <location>
        <begin position="672"/>
        <end position="777"/>
    </location>
</feature>
<gene>
    <name evidence="2" type="ORF">SLS56_006564</name>
</gene>
<dbReference type="InterPro" id="IPR043138">
    <property type="entry name" value="GGT_lsub"/>
</dbReference>
<name>A0ABR3SQF4_9PEZI</name>
<comment type="caution">
    <text evidence="2">The sequence shown here is derived from an EMBL/GenBank/DDBJ whole genome shotgun (WGS) entry which is preliminary data.</text>
</comment>
<dbReference type="PANTHER" id="PTHR43881:SF1">
    <property type="entry name" value="GAMMA-GLUTAMYLTRANSPEPTIDASE (AFU_ORTHOLOGUE AFUA_4G13580)"/>
    <property type="match status" value="1"/>
</dbReference>
<dbReference type="Gene3D" id="1.10.246.130">
    <property type="match status" value="1"/>
</dbReference>
<dbReference type="Gene3D" id="3.60.20.40">
    <property type="match status" value="1"/>
</dbReference>
<sequence>MPLNSQAIYPATDPEFIAFPSRRSTVHSTKGIVSSTQPLATQAGIRILRQGGNAADAAVAVAAALNMTEPGSTGIGGDCFCLFYDAKTKKVHAMNGSGRAGASVSLESVRKDLGIPDGETGSIPMTSVHAVTVPGAAAGWVDAVERFGSGKLSLEQILTPAIEYGEEGFPVSELSSTFWHNSEDTIRKASPNFAEMLKKDPKAKDGCRAPNPGEIFKNPTLANTYRLLAKHGKKGFYEGSVAEALVKVVQDLGGRLTLDDLKNHAKLGSEPVDPISLKFKGQSVGELHSKHMHDGGDEGVEVWEHPPNGQGIVALMALGMLQELEKAGKVPKFTAKDHNSAEHIHAVVETLRIAFADANWWVTDPNVEKVPTQELISQAYLAERAKLFDPARASDILDHGSPAHSHSDTVYFCCTDSEGNGISFINSNYGGYGTAIIPAGCGFTLQNRGANFSLRADHPNVIKPNKRPYHTIIPAMITNPSDGSLHTVYGVMGGFMQPQGHVQVLLNMLVFGHTPQTALDAPRVCIGAGMPDQGNKQKVVDRTVYLEDGIREEVAEKLTAMGHKVSFVKGHGRGLFGRGQVIRCHVEDGQTVWSAGSDPRGDGAAMPAFKTAALQVTNLYKAAATDREQAHEEGYKAALEDMLSFLDAENLGVGDGEGWRVRQWVTEKLQEGMANNAQGLDSDDDQDDDKRARSSSPVLQRRTNPEDASATTAAAGPAAPPAPTPASISPEPAPERPAFDATLPKSDFTFRSTQPLPAPQHDQEMDGDAAELTDGSTNASAPMQINLFPRSHNHHHGRAINHRSGGGGHRSGHARNNSHRDSATAAATAAAVAQIGTNIGQGAGLKRRAPLGDFFDITGLGNGKDLFGGGGKRGRFT</sequence>
<keyword evidence="3" id="KW-1185">Reference proteome</keyword>
<accession>A0ABR3SQF4</accession>
<evidence type="ECO:0000256" key="1">
    <source>
        <dbReference type="SAM" id="MobiDB-lite"/>
    </source>
</evidence>
<dbReference type="EMBL" id="JAJVDC020000076">
    <property type="protein sequence ID" value="KAL1627141.1"/>
    <property type="molecule type" value="Genomic_DNA"/>
</dbReference>
<evidence type="ECO:0000313" key="2">
    <source>
        <dbReference type="EMBL" id="KAL1627141.1"/>
    </source>
</evidence>
<dbReference type="PANTHER" id="PTHR43881">
    <property type="entry name" value="GAMMA-GLUTAMYLTRANSPEPTIDASE (AFU_ORTHOLOGUE AFUA_4G13580)"/>
    <property type="match status" value="1"/>
</dbReference>
<dbReference type="InterPro" id="IPR043137">
    <property type="entry name" value="GGT_ssub_C"/>
</dbReference>
<feature type="compositionally biased region" description="Low complexity" evidence="1">
    <location>
        <begin position="706"/>
        <end position="717"/>
    </location>
</feature>